<proteinExistence type="predicted"/>
<accession>A0ACB8SQ47</accession>
<name>A0ACB8SQ47_9AGAM</name>
<reference evidence="1" key="2">
    <citation type="journal article" date="2022" name="New Phytol.">
        <title>Evolutionary transition to the ectomycorrhizal habit in the genomes of a hyperdiverse lineage of mushroom-forming fungi.</title>
        <authorList>
            <person name="Looney B."/>
            <person name="Miyauchi S."/>
            <person name="Morin E."/>
            <person name="Drula E."/>
            <person name="Courty P.E."/>
            <person name="Kohler A."/>
            <person name="Kuo A."/>
            <person name="LaButti K."/>
            <person name="Pangilinan J."/>
            <person name="Lipzen A."/>
            <person name="Riley R."/>
            <person name="Andreopoulos W."/>
            <person name="He G."/>
            <person name="Johnson J."/>
            <person name="Nolan M."/>
            <person name="Tritt A."/>
            <person name="Barry K.W."/>
            <person name="Grigoriev I.V."/>
            <person name="Nagy L.G."/>
            <person name="Hibbett D."/>
            <person name="Henrissat B."/>
            <person name="Matheny P.B."/>
            <person name="Labbe J."/>
            <person name="Martin F.M."/>
        </authorList>
    </citation>
    <scope>NUCLEOTIDE SEQUENCE</scope>
    <source>
        <strain evidence="1">HHB10654</strain>
    </source>
</reference>
<reference evidence="1" key="1">
    <citation type="submission" date="2021-03" db="EMBL/GenBank/DDBJ databases">
        <authorList>
            <consortium name="DOE Joint Genome Institute"/>
            <person name="Ahrendt S."/>
            <person name="Looney B.P."/>
            <person name="Miyauchi S."/>
            <person name="Morin E."/>
            <person name="Drula E."/>
            <person name="Courty P.E."/>
            <person name="Chicoki N."/>
            <person name="Fauchery L."/>
            <person name="Kohler A."/>
            <person name="Kuo A."/>
            <person name="Labutti K."/>
            <person name="Pangilinan J."/>
            <person name="Lipzen A."/>
            <person name="Riley R."/>
            <person name="Andreopoulos W."/>
            <person name="He G."/>
            <person name="Johnson J."/>
            <person name="Barry K.W."/>
            <person name="Grigoriev I.V."/>
            <person name="Nagy L."/>
            <person name="Hibbett D."/>
            <person name="Henrissat B."/>
            <person name="Matheny P.B."/>
            <person name="Labbe J."/>
            <person name="Martin F."/>
        </authorList>
    </citation>
    <scope>NUCLEOTIDE SEQUENCE</scope>
    <source>
        <strain evidence="1">HHB10654</strain>
    </source>
</reference>
<protein>
    <submittedName>
        <fullName evidence="1">Cytochrome P450</fullName>
    </submittedName>
</protein>
<evidence type="ECO:0000313" key="1">
    <source>
        <dbReference type="EMBL" id="KAI0058317.1"/>
    </source>
</evidence>
<organism evidence="1 2">
    <name type="scientific">Artomyces pyxidatus</name>
    <dbReference type="NCBI Taxonomy" id="48021"/>
    <lineage>
        <taxon>Eukaryota</taxon>
        <taxon>Fungi</taxon>
        <taxon>Dikarya</taxon>
        <taxon>Basidiomycota</taxon>
        <taxon>Agaricomycotina</taxon>
        <taxon>Agaricomycetes</taxon>
        <taxon>Russulales</taxon>
        <taxon>Auriscalpiaceae</taxon>
        <taxon>Artomyces</taxon>
    </lineage>
</organism>
<keyword evidence="2" id="KW-1185">Reference proteome</keyword>
<dbReference type="Proteomes" id="UP000814140">
    <property type="component" value="Unassembled WGS sequence"/>
</dbReference>
<sequence>MSPEFPGNGFRAFVDRLVPSTSILLQTIGVSLFLYTLHFGFRLGRFIVASINSPKRDIPGPPWKHWLTGSFGKGVWEPDALQDHERWMQEYGPIYKYYSMFSSTTIFLGDTKAVNHVLTRSHEFPKPEELRDALGEFLGQGLLFVEGPQHKQQRKVMGPAFGLPQIREFTNIFFQKSLEAQISHSGSHGRLEIDAFSWMNKVTLDIIGLAGFNYAFNSIRETKPHEMSEGIRVATDLNPFSLSFILPIIFPVAKIIPTKRDRAMKETLRLVSSIGTQVIADRKAEILASAEVDAKGGVEKRKIQGNDLLSLLVKANMASDIPESARLKDKDILAQVPTFLIAGHETTSTSLSWALVALSSAPAVRTKLAAEIRAHPSDTPTMEELNAIPYLDNVVREVLRLYAPVNNTERVADVDAVIPLSKPFLDKHGVLQHELRVKKRSRFLIPIRAINRSTELWGEDACQFRPERWDNLPESASSVPSVYSNMLTFIAGPHACIGYRFSVIETKAILFTFIRSFDFELAVNPEEIERKTVIVGRPVLASDREAGPQLPLYISPARRD</sequence>
<evidence type="ECO:0000313" key="2">
    <source>
        <dbReference type="Proteomes" id="UP000814140"/>
    </source>
</evidence>
<dbReference type="EMBL" id="MU277236">
    <property type="protein sequence ID" value="KAI0058317.1"/>
    <property type="molecule type" value="Genomic_DNA"/>
</dbReference>
<comment type="caution">
    <text evidence="1">The sequence shown here is derived from an EMBL/GenBank/DDBJ whole genome shotgun (WGS) entry which is preliminary data.</text>
</comment>
<gene>
    <name evidence="1" type="ORF">BV25DRAFT_1919376</name>
</gene>